<dbReference type="PROSITE" id="PS51257">
    <property type="entry name" value="PROKAR_LIPOPROTEIN"/>
    <property type="match status" value="1"/>
</dbReference>
<dbReference type="VEuPathDB" id="FungiDB:BD410DRAFT_726815"/>
<evidence type="ECO:0000313" key="4">
    <source>
        <dbReference type="Proteomes" id="UP000294933"/>
    </source>
</evidence>
<name>A0A4Y7PXI5_9AGAM</name>
<proteinExistence type="predicted"/>
<accession>A0A4Y7PXI5</accession>
<dbReference type="EMBL" id="ML170194">
    <property type="protein sequence ID" value="TDL19756.1"/>
    <property type="molecule type" value="Genomic_DNA"/>
</dbReference>
<evidence type="ECO:0000256" key="1">
    <source>
        <dbReference type="SAM" id="MobiDB-lite"/>
    </source>
</evidence>
<organism evidence="3 4">
    <name type="scientific">Rickenella mellea</name>
    <dbReference type="NCBI Taxonomy" id="50990"/>
    <lineage>
        <taxon>Eukaryota</taxon>
        <taxon>Fungi</taxon>
        <taxon>Dikarya</taxon>
        <taxon>Basidiomycota</taxon>
        <taxon>Agaricomycotina</taxon>
        <taxon>Agaricomycetes</taxon>
        <taxon>Hymenochaetales</taxon>
        <taxon>Rickenellaceae</taxon>
        <taxon>Rickenella</taxon>
    </lineage>
</organism>
<evidence type="ECO:0000313" key="3">
    <source>
        <dbReference type="EMBL" id="TDL19756.1"/>
    </source>
</evidence>
<feature type="signal peptide" evidence="2">
    <location>
        <begin position="1"/>
        <end position="18"/>
    </location>
</feature>
<evidence type="ECO:0000256" key="2">
    <source>
        <dbReference type="SAM" id="SignalP"/>
    </source>
</evidence>
<feature type="region of interest" description="Disordered" evidence="1">
    <location>
        <begin position="271"/>
        <end position="337"/>
    </location>
</feature>
<keyword evidence="2" id="KW-0732">Signal</keyword>
<gene>
    <name evidence="3" type="ORF">BD410DRAFT_726815</name>
</gene>
<dbReference type="AlphaFoldDB" id="A0A4Y7PXI5"/>
<feature type="compositionally biased region" description="Polar residues" evidence="1">
    <location>
        <begin position="313"/>
        <end position="337"/>
    </location>
</feature>
<protein>
    <submittedName>
        <fullName evidence="3">Uncharacterized protein</fullName>
    </submittedName>
</protein>
<reference evidence="3 4" key="1">
    <citation type="submission" date="2018-06" db="EMBL/GenBank/DDBJ databases">
        <title>A transcriptomic atlas of mushroom development highlights an independent origin of complex multicellularity.</title>
        <authorList>
            <consortium name="DOE Joint Genome Institute"/>
            <person name="Krizsan K."/>
            <person name="Almasi E."/>
            <person name="Merenyi Z."/>
            <person name="Sahu N."/>
            <person name="Viragh M."/>
            <person name="Koszo T."/>
            <person name="Mondo S."/>
            <person name="Kiss B."/>
            <person name="Balint B."/>
            <person name="Kues U."/>
            <person name="Barry K."/>
            <person name="Hegedus J.C."/>
            <person name="Henrissat B."/>
            <person name="Johnson J."/>
            <person name="Lipzen A."/>
            <person name="Ohm R."/>
            <person name="Nagy I."/>
            <person name="Pangilinan J."/>
            <person name="Yan J."/>
            <person name="Xiong Y."/>
            <person name="Grigoriev I.V."/>
            <person name="Hibbett D.S."/>
            <person name="Nagy L.G."/>
        </authorList>
    </citation>
    <scope>NUCLEOTIDE SEQUENCE [LARGE SCALE GENOMIC DNA]</scope>
    <source>
        <strain evidence="3 4">SZMC22713</strain>
    </source>
</reference>
<dbReference type="OrthoDB" id="2140240at2759"/>
<feature type="chain" id="PRO_5021346822" evidence="2">
    <location>
        <begin position="19"/>
        <end position="337"/>
    </location>
</feature>
<sequence>MKFNNSIVLAALCTLVASCPVDTSKRDVNPALVPSLGFKSGVNPTGTGDCDGAVKDASGKPIKVPCACPPDQASFNKALSANVAAGHAINNPSVGVSFPTDGSVNSQITRVQAALVTLQNLNGPGKGCPAVSTTLSAQLSALQNGGAKPAAAPKRDVDPALVPPLGFTAGVNPTGTGDCDGAVKGADGKPIKIPCSCPPSQASFNQALSANVAAGHAVNNPSVAVSFPTDGSVNSQITRVQAALVTLQNLNGPGKGCPAVSTTLSAQLSALQNGGAPPAPATPPPAPAPAAPAPAPAPAPPAQGTPPPADAASLSTAQLDSLTPQFGFASNVNPTGV</sequence>
<dbReference type="STRING" id="50990.A0A4Y7PXI5"/>
<keyword evidence="4" id="KW-1185">Reference proteome</keyword>
<feature type="compositionally biased region" description="Pro residues" evidence="1">
    <location>
        <begin position="277"/>
        <end position="309"/>
    </location>
</feature>
<dbReference type="Proteomes" id="UP000294933">
    <property type="component" value="Unassembled WGS sequence"/>
</dbReference>